<dbReference type="InterPro" id="IPR010146">
    <property type="entry name" value="CRISPR-assoc_prot_Csn2-typ"/>
</dbReference>
<dbReference type="Pfam" id="PF09711">
    <property type="entry name" value="Cas_Csn2"/>
    <property type="match status" value="1"/>
</dbReference>
<dbReference type="Gene3D" id="3.40.50.11940">
    <property type="match status" value="1"/>
</dbReference>
<gene>
    <name evidence="1" type="primary">csn2</name>
    <name evidence="1" type="ORF">ACFQGR_06005</name>
</gene>
<keyword evidence="2" id="KW-1185">Reference proteome</keyword>
<organism evidence="1 2">
    <name type="scientific">Weissella sagaensis</name>
    <dbReference type="NCBI Taxonomy" id="2559928"/>
    <lineage>
        <taxon>Bacteria</taxon>
        <taxon>Bacillati</taxon>
        <taxon>Bacillota</taxon>
        <taxon>Bacilli</taxon>
        <taxon>Lactobacillales</taxon>
        <taxon>Lactobacillaceae</taxon>
        <taxon>Weissella</taxon>
    </lineage>
</organism>
<accession>A0ABW1RU19</accession>
<dbReference type="Proteomes" id="UP001596158">
    <property type="component" value="Unassembled WGS sequence"/>
</dbReference>
<dbReference type="EMBL" id="JBHSSG010000011">
    <property type="protein sequence ID" value="MFC6178936.1"/>
    <property type="molecule type" value="Genomic_DNA"/>
</dbReference>
<sequence length="156" mass="17980">MPFIDIGAILVRHCDNDLMQQLQTADFSIKNNILQVIFDNDLPFRITENFDVLKLLKYLDLSIENLKCESVYDIIEYIIDIANRLSDSSLYVFINARYYLSDEQIILLANEAKIKNVSILLVSLTLSSAIHEITTDDVVTYFIDGDFVDFRSDDLK</sequence>
<proteinExistence type="predicted"/>
<evidence type="ECO:0000313" key="2">
    <source>
        <dbReference type="Proteomes" id="UP001596158"/>
    </source>
</evidence>
<comment type="caution">
    <text evidence="1">The sequence shown here is derived from an EMBL/GenBank/DDBJ whole genome shotgun (WGS) entry which is preliminary data.</text>
</comment>
<reference evidence="2" key="1">
    <citation type="journal article" date="2019" name="Int. J. Syst. Evol. Microbiol.">
        <title>The Global Catalogue of Microorganisms (GCM) 10K type strain sequencing project: providing services to taxonomists for standard genome sequencing and annotation.</title>
        <authorList>
            <consortium name="The Broad Institute Genomics Platform"/>
            <consortium name="The Broad Institute Genome Sequencing Center for Infectious Disease"/>
            <person name="Wu L."/>
            <person name="Ma J."/>
        </authorList>
    </citation>
    <scope>NUCLEOTIDE SEQUENCE [LARGE SCALE GENOMIC DNA]</scope>
    <source>
        <strain evidence="2">CCM 8924</strain>
    </source>
</reference>
<dbReference type="NCBIfam" id="TIGR01866">
    <property type="entry name" value="cas_Csn2"/>
    <property type="match status" value="1"/>
</dbReference>
<name>A0ABW1RU19_9LACO</name>
<dbReference type="RefSeq" id="WP_137600613.1">
    <property type="nucleotide sequence ID" value="NZ_BJDT01000003.1"/>
</dbReference>
<protein>
    <submittedName>
        <fullName evidence="1">Type II-A CRISPR-associated protein Csn2</fullName>
    </submittedName>
</protein>
<evidence type="ECO:0000313" key="1">
    <source>
        <dbReference type="EMBL" id="MFC6178936.1"/>
    </source>
</evidence>
<dbReference type="InterPro" id="IPR038600">
    <property type="entry name" value="Csn2_sf"/>
</dbReference>